<dbReference type="Pfam" id="PF01408">
    <property type="entry name" value="GFO_IDH_MocA"/>
    <property type="match status" value="1"/>
</dbReference>
<reference evidence="3 5" key="2">
    <citation type="journal article" date="2019" name="PLoS Negl. Trop. Dis.">
        <title>Revisiting the worldwide diversity of Leptospira species in the environment.</title>
        <authorList>
            <person name="Vincent A.T."/>
            <person name="Schiettekatte O."/>
            <person name="Bourhy P."/>
            <person name="Veyrier F.J."/>
            <person name="Picardeau M."/>
        </authorList>
    </citation>
    <scope>NUCLEOTIDE SEQUENCE [LARGE SCALE GENOMIC DNA]</scope>
    <source>
        <strain evidence="3 5">201800273</strain>
        <strain evidence="2">201800295</strain>
    </source>
</reference>
<dbReference type="InterPro" id="IPR052515">
    <property type="entry name" value="Gfo/Idh/MocA_Oxidoreductase"/>
</dbReference>
<dbReference type="PANTHER" id="PTHR43249:SF1">
    <property type="entry name" value="D-GLUCOSIDE 3-DEHYDROGENASE"/>
    <property type="match status" value="1"/>
</dbReference>
<dbReference type="AlphaFoldDB" id="A0A7I0HMW3"/>
<dbReference type="EMBL" id="RQFD01000015">
    <property type="protein sequence ID" value="TGK48608.1"/>
    <property type="molecule type" value="Genomic_DNA"/>
</dbReference>
<dbReference type="SUPFAM" id="SSF51735">
    <property type="entry name" value="NAD(P)-binding Rossmann-fold domains"/>
    <property type="match status" value="1"/>
</dbReference>
<evidence type="ECO:0000313" key="2">
    <source>
        <dbReference type="EMBL" id="TGK48608.1"/>
    </source>
</evidence>
<evidence type="ECO:0000259" key="1">
    <source>
        <dbReference type="Pfam" id="PF01408"/>
    </source>
</evidence>
<gene>
    <name evidence="2" type="ORF">EHQ10_12945</name>
    <name evidence="3" type="ORF">EHQ43_18275</name>
</gene>
<organism evidence="3 5">
    <name type="scientific">Leptospira bouyouniensis</name>
    <dbReference type="NCBI Taxonomy" id="2484911"/>
    <lineage>
        <taxon>Bacteria</taxon>
        <taxon>Pseudomonadati</taxon>
        <taxon>Spirochaetota</taxon>
        <taxon>Spirochaetia</taxon>
        <taxon>Leptospirales</taxon>
        <taxon>Leptospiraceae</taxon>
        <taxon>Leptospira</taxon>
    </lineage>
</organism>
<name>A0A7I0HMW3_9LEPT</name>
<dbReference type="PANTHER" id="PTHR43249">
    <property type="entry name" value="UDP-N-ACETYL-2-AMINO-2-DEOXY-D-GLUCURONATE OXIDASE"/>
    <property type="match status" value="1"/>
</dbReference>
<dbReference type="GO" id="GO:0000166">
    <property type="term" value="F:nucleotide binding"/>
    <property type="evidence" value="ECO:0007669"/>
    <property type="project" value="InterPro"/>
</dbReference>
<dbReference type="Gene3D" id="3.40.50.720">
    <property type="entry name" value="NAD(P)-binding Rossmann-like Domain"/>
    <property type="match status" value="1"/>
</dbReference>
<accession>A0A7I0HMW3</accession>
<proteinExistence type="predicted"/>
<protein>
    <submittedName>
        <fullName evidence="3">Gfo/Idh/MocA family oxidoreductase</fullName>
    </submittedName>
</protein>
<feature type="domain" description="Gfo/Idh/MocA-like oxidoreductase N-terminal" evidence="1">
    <location>
        <begin position="27"/>
        <end position="134"/>
    </location>
</feature>
<keyword evidence="4" id="KW-1185">Reference proteome</keyword>
<dbReference type="InterPro" id="IPR000683">
    <property type="entry name" value="Gfo/Idh/MocA-like_OxRdtase_N"/>
</dbReference>
<dbReference type="Gene3D" id="3.30.360.10">
    <property type="entry name" value="Dihydrodipicolinate Reductase, domain 2"/>
    <property type="match status" value="1"/>
</dbReference>
<evidence type="ECO:0000313" key="5">
    <source>
        <dbReference type="Proteomes" id="UP000297641"/>
    </source>
</evidence>
<reference evidence="2" key="1">
    <citation type="submission" date="2018-10" db="EMBL/GenBank/DDBJ databases">
        <authorList>
            <person name="Vincent A.T."/>
            <person name="Schiettekatte O."/>
            <person name="Bourhy P."/>
            <person name="Veyrier F.J."/>
            <person name="Picardeau M."/>
        </authorList>
    </citation>
    <scope>NUCLEOTIDE SEQUENCE</scope>
    <source>
        <strain evidence="2">201800295</strain>
    </source>
</reference>
<comment type="caution">
    <text evidence="3">The sequence shown here is derived from an EMBL/GenBank/DDBJ whole genome shotgun (WGS) entry which is preliminary data.</text>
</comment>
<evidence type="ECO:0000313" key="3">
    <source>
        <dbReference type="EMBL" id="TGL02305.1"/>
    </source>
</evidence>
<dbReference type="RefSeq" id="WP_135754322.1">
    <property type="nucleotide sequence ID" value="NZ_RQFD01000015.1"/>
</dbReference>
<dbReference type="EMBL" id="RQFT01000015">
    <property type="protein sequence ID" value="TGL02305.1"/>
    <property type="molecule type" value="Genomic_DNA"/>
</dbReference>
<dbReference type="InterPro" id="IPR036291">
    <property type="entry name" value="NAD(P)-bd_dom_sf"/>
</dbReference>
<evidence type="ECO:0000313" key="4">
    <source>
        <dbReference type="Proteomes" id="UP000297617"/>
    </source>
</evidence>
<dbReference type="Proteomes" id="UP000297617">
    <property type="component" value="Unassembled WGS sequence"/>
</dbReference>
<dbReference type="Proteomes" id="UP000297641">
    <property type="component" value="Unassembled WGS sequence"/>
</dbReference>
<sequence>MKAFIVGLGQIGMGYDYKEDYHVSCLTHLNAVLAHDGYELVGGFDVSLERRNMFESKSKVSSFDDLLQGLTKTNPDIVILSTPTETHFEILKTILKQKFLKAILCEKPVSYDDEEATQMVELCQKNNVKLFVNYQRFYLPSSDLIKKRLYPSNTKIEFLKGVCWYSKGLIHNGSHFINLLESWLGNLKSIESIESHQYWSNEDTEPDALFSFQNGKVFFISSRESDFSHYSIELVTSEGKLTYKNGGDEIYWQDKVPDPTFPGYTILSKNMELIESNSLQSQYFVLDKILKHMENHNSVAVCEAYSTLNMIRMLRKLKVEK</sequence>